<proteinExistence type="predicted"/>
<feature type="domain" description="Retrotransposon hot spot protein,C-terminal" evidence="1">
    <location>
        <begin position="147"/>
        <end position="455"/>
    </location>
</feature>
<sequence>MSESEAAVFVPGAFESVVNARWSHVLSGEAGMPLGMRVVDGLPENVWSYDEVNYSPWPLDVNRQAPRNGKLEIMVLSSEEGWPYTQFKNERRSVKNNAGVGRGGVLNAPTSKAVYIRREVVRVWYIVEKAMRAWYIERKLVEPRTCIVIGTPGIGKSFACGSFLLYRLLHYEGGLLDVVAYFIRDGAYVIHNARPGVPGCVVLYSVQRAAVLKLMRWHLVKRGFVIVDISEKGEVPSRELPTNFWPTVVLTSPDVNHYEQWMKDRNDKLIYVNCDDERDLKAFVAWQKLFPLGQDAGITDELCKEISDEWKRVKQRIEQVGPLPRFVLNAGSYESRHSQIDKAINDITLNNKAPYMGILRMSSEWQSDHVSHKLVKLVRVPGSLNDETYRCVPLSSDIHERVHRRMLKIVEENWMLLGGLVSADCRSAVLLELLAFDAFCYSDVTRAVVDKLVYLQRNGEECKKSALAKFNEKQLRLKSSKCLGTAENSFVKKCKYYVLYKPSVGNFPVVDGFFFVEGHGTSGERAAVRAAHSCDAHQPKTIVLLQATKARSHHTETGKLLKLKAILRRAFRNWADFSKNMRWEIVYVQHPDAQLFKKRQRCDRTKVKKNGDETAEEYDERQAAHDAEQVFWETEVDQYAVKLVDDLLAALIVCLNAK</sequence>
<evidence type="ECO:0000313" key="3">
    <source>
        <dbReference type="EMBL" id="CCC46586.1"/>
    </source>
</evidence>
<evidence type="ECO:0000259" key="1">
    <source>
        <dbReference type="Pfam" id="PF07999"/>
    </source>
</evidence>
<dbReference type="EMBL" id="HE573018">
    <property type="protein sequence ID" value="CCC46586.1"/>
    <property type="molecule type" value="Genomic_DNA"/>
</dbReference>
<dbReference type="Pfam" id="PF20445">
    <property type="entry name" value="RHS_N"/>
    <property type="match status" value="1"/>
</dbReference>
<dbReference type="Pfam" id="PF07999">
    <property type="entry name" value="RHSP"/>
    <property type="match status" value="1"/>
</dbReference>
<feature type="domain" description="Retrotransposon hot spot protein N-terminal" evidence="2">
    <location>
        <begin position="14"/>
        <end position="138"/>
    </location>
</feature>
<evidence type="ECO:0000259" key="2">
    <source>
        <dbReference type="Pfam" id="PF20445"/>
    </source>
</evidence>
<dbReference type="InterPro" id="IPR006518">
    <property type="entry name" value="Trypano_RHS"/>
</dbReference>
<organism evidence="3">
    <name type="scientific">Trypanosoma vivax (strain Y486)</name>
    <dbReference type="NCBI Taxonomy" id="1055687"/>
    <lineage>
        <taxon>Eukaryota</taxon>
        <taxon>Discoba</taxon>
        <taxon>Euglenozoa</taxon>
        <taxon>Kinetoplastea</taxon>
        <taxon>Metakinetoplastina</taxon>
        <taxon>Trypanosomatida</taxon>
        <taxon>Trypanosomatidae</taxon>
        <taxon>Trypanosoma</taxon>
        <taxon>Duttonella</taxon>
    </lineage>
</organism>
<name>G0TRL6_TRYVY</name>
<dbReference type="InterPro" id="IPR046836">
    <property type="entry name" value="RHS_C"/>
</dbReference>
<dbReference type="PANTHER" id="PTHR33129:SF3">
    <property type="entry name" value="HOT SPOT (RHS) PROTEIN, PUTATIVE-RELATED"/>
    <property type="match status" value="1"/>
</dbReference>
<dbReference type="InterPro" id="IPR052980">
    <property type="entry name" value="Crinkler_effector"/>
</dbReference>
<dbReference type="NCBIfam" id="TIGR01631">
    <property type="entry name" value="Trypano_RHS"/>
    <property type="match status" value="1"/>
</dbReference>
<reference evidence="3" key="1">
    <citation type="journal article" date="2012" name="Proc. Natl. Acad. Sci. U.S.A.">
        <title>Antigenic diversity is generated by distinct evolutionary mechanisms in African trypanosome species.</title>
        <authorList>
            <person name="Jackson A.P."/>
            <person name="Berry A."/>
            <person name="Aslett M."/>
            <person name="Allison H.C."/>
            <person name="Burton P."/>
            <person name="Vavrova-Anderson J."/>
            <person name="Brown R."/>
            <person name="Browne H."/>
            <person name="Corton N."/>
            <person name="Hauser H."/>
            <person name="Gamble J."/>
            <person name="Gilderthorp R."/>
            <person name="Marcello L."/>
            <person name="McQuillan J."/>
            <person name="Otto T.D."/>
            <person name="Quail M.A."/>
            <person name="Sanders M.J."/>
            <person name="van Tonder A."/>
            <person name="Ginger M.L."/>
            <person name="Field M.C."/>
            <person name="Barry J.D."/>
            <person name="Hertz-Fowler C."/>
            <person name="Berriman M."/>
        </authorList>
    </citation>
    <scope>NUCLEOTIDE SEQUENCE</scope>
    <source>
        <strain evidence="3">Y486</strain>
    </source>
</reference>
<dbReference type="InterPro" id="IPR046835">
    <property type="entry name" value="RHS_N"/>
</dbReference>
<dbReference type="PANTHER" id="PTHR33129">
    <property type="entry name" value="PROTEIN KINASE DOMAIN-CONTAINING PROTEIN-RELATED"/>
    <property type="match status" value="1"/>
</dbReference>
<dbReference type="AlphaFoldDB" id="G0TRL6"/>
<accession>G0TRL6</accession>
<protein>
    <submittedName>
        <fullName evidence="3">Putative retrotransposon hot spot protein (RHS)</fullName>
    </submittedName>
</protein>
<gene>
    <name evidence="3" type="ORF">TVY486_0200160</name>
</gene>